<dbReference type="Pfam" id="PF03743">
    <property type="entry name" value="TrbI"/>
    <property type="match status" value="1"/>
</dbReference>
<evidence type="ECO:0000256" key="5">
    <source>
        <dbReference type="ARBA" id="ARBA00023136"/>
    </source>
</evidence>
<dbReference type="CDD" id="cd16429">
    <property type="entry name" value="VirB10"/>
    <property type="match status" value="1"/>
</dbReference>
<evidence type="ECO:0000256" key="4">
    <source>
        <dbReference type="ARBA" id="ARBA00022989"/>
    </source>
</evidence>
<keyword evidence="4" id="KW-1133">Transmembrane helix</keyword>
<keyword evidence="8" id="KW-1185">Reference proteome</keyword>
<comment type="subcellular location">
    <subcellularLocation>
        <location evidence="1">Membrane</location>
        <topology evidence="1">Single-pass membrane protein</topology>
    </subcellularLocation>
</comment>
<feature type="region of interest" description="Disordered" evidence="6">
    <location>
        <begin position="25"/>
        <end position="49"/>
    </location>
</feature>
<dbReference type="Gene3D" id="2.40.128.260">
    <property type="entry name" value="Type IV secretion system, VirB10/TraB/TrbI"/>
    <property type="match status" value="1"/>
</dbReference>
<dbReference type="GO" id="GO:0016020">
    <property type="term" value="C:membrane"/>
    <property type="evidence" value="ECO:0007669"/>
    <property type="project" value="UniProtKB-SubCell"/>
</dbReference>
<comment type="similarity">
    <text evidence="2">Belongs to the TrbI/VirB10 family.</text>
</comment>
<sequence length="366" mass="39359">MAVCEILLALGLTFGGACEPEPVQPRGLPASDPAVFSYEKPEPPKPPSEAKIITMPPVIIEKEVIREVEAPPPPPKEVIRTQTITKYIEPPKSVPRQPTEYELMLQTALRERAAMQSQLAGADITGDFSDAGNRPAPMNANLPGFPPPEGIDPENDRYSAPPRYSTGAVDNTRILTADRYITGILESGINSQLADNGSVVVQVSRDVYGYHGRTKLVPKGSRMICEYASVDKVGQTRVGFSCSRILLGESRAEIYQLKAHIGDAQGYAGLSGEVNTRFWEKYGSAILTTGIGTAVEAAVSGSQQIDSSNSNIVANGLSGASENIGTITAALLEDTVDLKPVIRIAQGTRVQVRPKFDWYLADPPQN</sequence>
<accession>A0A0M6YC72</accession>
<evidence type="ECO:0000256" key="2">
    <source>
        <dbReference type="ARBA" id="ARBA00010265"/>
    </source>
</evidence>
<dbReference type="EMBL" id="CXST01000013">
    <property type="protein sequence ID" value="CTQ47692.1"/>
    <property type="molecule type" value="Genomic_DNA"/>
</dbReference>
<dbReference type="InterPro" id="IPR042217">
    <property type="entry name" value="T4SS_VirB10/TrbI"/>
</dbReference>
<evidence type="ECO:0000256" key="1">
    <source>
        <dbReference type="ARBA" id="ARBA00004167"/>
    </source>
</evidence>
<evidence type="ECO:0000256" key="6">
    <source>
        <dbReference type="SAM" id="MobiDB-lite"/>
    </source>
</evidence>
<dbReference type="Proteomes" id="UP000048926">
    <property type="component" value="Unassembled WGS sequence"/>
</dbReference>
<evidence type="ECO:0000256" key="3">
    <source>
        <dbReference type="ARBA" id="ARBA00022692"/>
    </source>
</evidence>
<proteinExistence type="inferred from homology"/>
<dbReference type="InterPro" id="IPR005498">
    <property type="entry name" value="T4SS_VirB10/TraB/TrbI"/>
</dbReference>
<organism evidence="7 8">
    <name type="scientific">Roseibium aggregatum</name>
    <dbReference type="NCBI Taxonomy" id="187304"/>
    <lineage>
        <taxon>Bacteria</taxon>
        <taxon>Pseudomonadati</taxon>
        <taxon>Pseudomonadota</taxon>
        <taxon>Alphaproteobacteria</taxon>
        <taxon>Hyphomicrobiales</taxon>
        <taxon>Stappiaceae</taxon>
        <taxon>Roseibium</taxon>
    </lineage>
</organism>
<evidence type="ECO:0000313" key="8">
    <source>
        <dbReference type="Proteomes" id="UP000048926"/>
    </source>
</evidence>
<keyword evidence="5" id="KW-0472">Membrane</keyword>
<protein>
    <submittedName>
        <fullName evidence="7">Pertussis toxin liberation protein G</fullName>
    </submittedName>
</protein>
<name>A0A0M6YC72_9HYPH</name>
<keyword evidence="3" id="KW-0812">Transmembrane</keyword>
<dbReference type="AlphaFoldDB" id="A0A0M6YC72"/>
<reference evidence="8" key="1">
    <citation type="submission" date="2015-07" db="EMBL/GenBank/DDBJ databases">
        <authorList>
            <person name="Rodrigo-Torres Lidia"/>
            <person name="Arahal R.David."/>
        </authorList>
    </citation>
    <scope>NUCLEOTIDE SEQUENCE [LARGE SCALE GENOMIC DNA]</scope>
    <source>
        <strain evidence="8">CECT 4801</strain>
    </source>
</reference>
<dbReference type="OrthoDB" id="9807354at2"/>
<evidence type="ECO:0000313" key="7">
    <source>
        <dbReference type="EMBL" id="CTQ47692.1"/>
    </source>
</evidence>
<gene>
    <name evidence="7" type="primary">ptlG_2</name>
    <name evidence="7" type="ORF">LAL4801_06154</name>
</gene>